<feature type="transmembrane region" description="Helical" evidence="7">
    <location>
        <begin position="56"/>
        <end position="75"/>
    </location>
</feature>
<evidence type="ECO:0000259" key="8">
    <source>
        <dbReference type="Pfam" id="PF04239"/>
    </source>
</evidence>
<keyword evidence="6 7" id="KW-0472">Membrane</keyword>
<evidence type="ECO:0000256" key="7">
    <source>
        <dbReference type="SAM" id="Phobius"/>
    </source>
</evidence>
<comment type="subcellular location">
    <subcellularLocation>
        <location evidence="1">Cell membrane</location>
        <topology evidence="1">Multi-pass membrane protein</topology>
    </subcellularLocation>
</comment>
<evidence type="ECO:0000256" key="2">
    <source>
        <dbReference type="ARBA" id="ARBA00006448"/>
    </source>
</evidence>
<accession>A0A366Y0E9</accession>
<dbReference type="Proteomes" id="UP000253314">
    <property type="component" value="Unassembled WGS sequence"/>
</dbReference>
<feature type="domain" description="YetF C-terminal" evidence="8">
    <location>
        <begin position="80"/>
        <end position="214"/>
    </location>
</feature>
<dbReference type="Pfam" id="PF04239">
    <property type="entry name" value="DUF421"/>
    <property type="match status" value="1"/>
</dbReference>
<dbReference type="OrthoDB" id="1076133at2"/>
<keyword evidence="4 7" id="KW-0812">Transmembrane</keyword>
<keyword evidence="3" id="KW-1003">Cell membrane</keyword>
<evidence type="ECO:0000256" key="4">
    <source>
        <dbReference type="ARBA" id="ARBA00022692"/>
    </source>
</evidence>
<dbReference type="InterPro" id="IPR023090">
    <property type="entry name" value="UPF0702_alpha/beta_dom_sf"/>
</dbReference>
<dbReference type="EMBL" id="QOCW01000001">
    <property type="protein sequence ID" value="RBW71318.1"/>
    <property type="molecule type" value="Genomic_DNA"/>
</dbReference>
<dbReference type="Pfam" id="PF20730">
    <property type="entry name" value="YetF_N"/>
    <property type="match status" value="1"/>
</dbReference>
<evidence type="ECO:0000256" key="3">
    <source>
        <dbReference type="ARBA" id="ARBA00022475"/>
    </source>
</evidence>
<dbReference type="GO" id="GO:0005886">
    <property type="term" value="C:plasma membrane"/>
    <property type="evidence" value="ECO:0007669"/>
    <property type="project" value="UniProtKB-SubCell"/>
</dbReference>
<keyword evidence="5 7" id="KW-1133">Transmembrane helix</keyword>
<evidence type="ECO:0000313" key="10">
    <source>
        <dbReference type="EMBL" id="RBW71318.1"/>
    </source>
</evidence>
<feature type="domain" description="YetF-like N-terminal transmembrane" evidence="9">
    <location>
        <begin position="7"/>
        <end position="78"/>
    </location>
</feature>
<evidence type="ECO:0000313" key="11">
    <source>
        <dbReference type="Proteomes" id="UP000253314"/>
    </source>
</evidence>
<protein>
    <submittedName>
        <fullName evidence="10">DUF421 domain-containing protein</fullName>
    </submittedName>
</protein>
<dbReference type="AlphaFoldDB" id="A0A366Y0E9"/>
<dbReference type="Gene3D" id="3.30.240.20">
    <property type="entry name" value="bsu07140 like domains"/>
    <property type="match status" value="2"/>
</dbReference>
<dbReference type="InterPro" id="IPR048454">
    <property type="entry name" value="YetF_N"/>
</dbReference>
<keyword evidence="11" id="KW-1185">Reference proteome</keyword>
<organism evidence="10 11">
    <name type="scientific">Bacillus taeanensis</name>
    <dbReference type="NCBI Taxonomy" id="273032"/>
    <lineage>
        <taxon>Bacteria</taxon>
        <taxon>Bacillati</taxon>
        <taxon>Bacillota</taxon>
        <taxon>Bacilli</taxon>
        <taxon>Bacillales</taxon>
        <taxon>Bacillaceae</taxon>
        <taxon>Bacillus</taxon>
    </lineage>
</organism>
<proteinExistence type="inferred from homology"/>
<reference evidence="10 11" key="1">
    <citation type="submission" date="2018-07" db="EMBL/GenBank/DDBJ databases">
        <title>Lottiidibacillus patelloidae gen. nov., sp. nov., isolated from the intestinal tract of a marine limpet and the reclassification of B. taeanensis BH030017T, B. algicola KMM 3737T and B. hwajinpoensis SW-72T as genus Lottiidibacillus.</title>
        <authorList>
            <person name="Liu R."/>
            <person name="Huang Z."/>
        </authorList>
    </citation>
    <scope>NUCLEOTIDE SEQUENCE [LARGE SCALE GENOMIC DNA]</scope>
    <source>
        <strain evidence="10 11">BH030017</strain>
    </source>
</reference>
<name>A0A366Y0E9_9BACI</name>
<dbReference type="RefSeq" id="WP_113804023.1">
    <property type="nucleotide sequence ID" value="NZ_QOCW01000001.1"/>
</dbReference>
<evidence type="ECO:0000256" key="1">
    <source>
        <dbReference type="ARBA" id="ARBA00004651"/>
    </source>
</evidence>
<evidence type="ECO:0000259" key="9">
    <source>
        <dbReference type="Pfam" id="PF20730"/>
    </source>
</evidence>
<sequence>MDFLGATTELVIGFLALLVMTKVLGKTQITQITPFDFISALILGELVGNGIYDKEVSVLIILYAIVLWGSMIYIVEMITQKFRGARAALEGKPSIVIRNGKVDREQLKNNKLDINQMQHLLRQKDIFSVREVEYAILETDGTISVLRKSKYENPTNEDLKIAEKPVYLPVTLISDGEIDYENLQKAGFNDTWLHKKLKEHKIDHPEEVLYAEWKEDEGLYLTKIKS</sequence>
<dbReference type="InterPro" id="IPR007353">
    <property type="entry name" value="DUF421"/>
</dbReference>
<dbReference type="PANTHER" id="PTHR34582:SF5">
    <property type="entry name" value="UPF0702 TRANSMEMBRANE PROTEIN YETF"/>
    <property type="match status" value="1"/>
</dbReference>
<evidence type="ECO:0000256" key="6">
    <source>
        <dbReference type="ARBA" id="ARBA00023136"/>
    </source>
</evidence>
<gene>
    <name evidence="10" type="ORF">DS031_00775</name>
</gene>
<dbReference type="PANTHER" id="PTHR34582">
    <property type="entry name" value="UPF0702 TRANSMEMBRANE PROTEIN YCAP"/>
    <property type="match status" value="1"/>
</dbReference>
<evidence type="ECO:0000256" key="5">
    <source>
        <dbReference type="ARBA" id="ARBA00022989"/>
    </source>
</evidence>
<comment type="similarity">
    <text evidence="2">Belongs to the UPF0702 family.</text>
</comment>
<comment type="caution">
    <text evidence="10">The sequence shown here is derived from an EMBL/GenBank/DDBJ whole genome shotgun (WGS) entry which is preliminary data.</text>
</comment>